<sequence>MHFQIYFLFAFSNGNTLVLRLRNWSDIFCLPVTHNPCSPRLNAPIDLPPFPITASFHIKGTSALMFLRVLTQVTHVKPSWFSTQEQCTLVSYRHLNFLHISSLPQHALTLSLYLSLSHFHMLRSSFLGVLLHDCCWLLLKQPRIGDCYCFCYLLAVNR</sequence>
<protein>
    <submittedName>
        <fullName evidence="1">Uncharacterized protein</fullName>
    </submittedName>
</protein>
<evidence type="ECO:0000313" key="1">
    <source>
        <dbReference type="EMBL" id="VUZ47425.1"/>
    </source>
</evidence>
<accession>A0A564YJI2</accession>
<dbReference type="Proteomes" id="UP000321570">
    <property type="component" value="Unassembled WGS sequence"/>
</dbReference>
<dbReference type="EMBL" id="CABIJS010000233">
    <property type="protein sequence ID" value="VUZ47425.1"/>
    <property type="molecule type" value="Genomic_DNA"/>
</dbReference>
<organism evidence="1 3">
    <name type="scientific">Hymenolepis diminuta</name>
    <name type="common">Rat tapeworm</name>
    <dbReference type="NCBI Taxonomy" id="6216"/>
    <lineage>
        <taxon>Eukaryota</taxon>
        <taxon>Metazoa</taxon>
        <taxon>Spiralia</taxon>
        <taxon>Lophotrochozoa</taxon>
        <taxon>Platyhelminthes</taxon>
        <taxon>Cestoda</taxon>
        <taxon>Eucestoda</taxon>
        <taxon>Cyclophyllidea</taxon>
        <taxon>Hymenolepididae</taxon>
        <taxon>Hymenolepis</taxon>
    </lineage>
</organism>
<evidence type="ECO:0000313" key="2">
    <source>
        <dbReference type="EMBL" id="VUZ50284.1"/>
    </source>
</evidence>
<name>A0A564YJI2_HYMDI</name>
<gene>
    <name evidence="1" type="ORF">WMSIL1_LOCUS6868</name>
    <name evidence="2" type="ORF">WMSIL1_LOCUS9202</name>
</gene>
<keyword evidence="3" id="KW-1185">Reference proteome</keyword>
<dbReference type="AlphaFoldDB" id="A0A564YJI2"/>
<proteinExistence type="predicted"/>
<reference evidence="1 3" key="1">
    <citation type="submission" date="2019-07" db="EMBL/GenBank/DDBJ databases">
        <authorList>
            <person name="Jastrzebski P J."/>
            <person name="Paukszto L."/>
            <person name="Jastrzebski P J."/>
        </authorList>
    </citation>
    <scope>NUCLEOTIDE SEQUENCE [LARGE SCALE GENOMIC DNA]</scope>
    <source>
        <strain evidence="1 3">WMS-il1</strain>
    </source>
</reference>
<evidence type="ECO:0000313" key="3">
    <source>
        <dbReference type="Proteomes" id="UP000321570"/>
    </source>
</evidence>
<dbReference type="EMBL" id="CABIJS010000355">
    <property type="protein sequence ID" value="VUZ50284.1"/>
    <property type="molecule type" value="Genomic_DNA"/>
</dbReference>